<keyword evidence="1" id="KW-0805">Transcription regulation</keyword>
<dbReference type="SUPFAM" id="SSF46689">
    <property type="entry name" value="Homeodomain-like"/>
    <property type="match status" value="2"/>
</dbReference>
<evidence type="ECO:0000256" key="1">
    <source>
        <dbReference type="ARBA" id="ARBA00023015"/>
    </source>
</evidence>
<comment type="caution">
    <text evidence="6">The sequence shown here is derived from an EMBL/GenBank/DDBJ whole genome shotgun (WGS) entry which is preliminary data.</text>
</comment>
<name>A0A6I4M6N1_9ACTN</name>
<dbReference type="PANTHER" id="PTHR46796">
    <property type="entry name" value="HTH-TYPE TRANSCRIPTIONAL ACTIVATOR RHAS-RELATED"/>
    <property type="match status" value="1"/>
</dbReference>
<dbReference type="PANTHER" id="PTHR46796:SF2">
    <property type="entry name" value="TRANSCRIPTIONAL REGULATORY PROTEIN"/>
    <property type="match status" value="1"/>
</dbReference>
<dbReference type="GO" id="GO:0043565">
    <property type="term" value="F:sequence-specific DNA binding"/>
    <property type="evidence" value="ECO:0007669"/>
    <property type="project" value="InterPro"/>
</dbReference>
<dbReference type="EMBL" id="WBMS02000009">
    <property type="protein sequence ID" value="MWA01433.1"/>
    <property type="molecule type" value="Genomic_DNA"/>
</dbReference>
<dbReference type="InterPro" id="IPR003313">
    <property type="entry name" value="AraC-bd"/>
</dbReference>
<evidence type="ECO:0000256" key="2">
    <source>
        <dbReference type="ARBA" id="ARBA00023125"/>
    </source>
</evidence>
<sequence length="335" mass="35585">MGRPRTAACTGFASSARRAWPSRSSAVTGTAGGSGTSSPPDVPAGPGPGAAGAGRRPDRAVWTRVDGIQGASLDLLDARIGRRHYAPHAHDEYAIGVCVDGLETMRYRGERLYSAAGSIVVIEPGEAHTGGPADQDGFAYKCLYPTAELVGAAAGWDGGLPHFREPIVDDPVLAGRLRLAHRSLRTAGDPLEGESRLLEVLGAIVRRHAVRIPPGGPWPRGASGIARAVAARLSDEMVEPPTLAEVAADLGLSRYQLLRAFRDSMGMPPYAWLAQHRVARARTLLDAGHRPAEAASLVGFADQAHLTRWFRRVLGVTPGAYRNSVQDRARRRPAS</sequence>
<protein>
    <submittedName>
        <fullName evidence="6">Helix-turn-helix domain-containing protein</fullName>
    </submittedName>
</protein>
<reference evidence="6" key="1">
    <citation type="submission" date="2019-12" db="EMBL/GenBank/DDBJ databases">
        <title>Actinomadura physcomitrii sp. nov., a novel actinomycete isolated from moss [Physcomitrium sphaericum (Ludw) Fuernr].</title>
        <authorList>
            <person name="Zhuang X."/>
        </authorList>
    </citation>
    <scope>NUCLEOTIDE SEQUENCE [LARGE SCALE GENOMIC DNA]</scope>
    <source>
        <strain evidence="6">LD22</strain>
    </source>
</reference>
<evidence type="ECO:0000313" key="6">
    <source>
        <dbReference type="EMBL" id="MWA01433.1"/>
    </source>
</evidence>
<keyword evidence="7" id="KW-1185">Reference proteome</keyword>
<dbReference type="InterPro" id="IPR009057">
    <property type="entry name" value="Homeodomain-like_sf"/>
</dbReference>
<dbReference type="GO" id="GO:0003700">
    <property type="term" value="F:DNA-binding transcription factor activity"/>
    <property type="evidence" value="ECO:0007669"/>
    <property type="project" value="InterPro"/>
</dbReference>
<dbReference type="Gene3D" id="1.10.10.60">
    <property type="entry name" value="Homeodomain-like"/>
    <property type="match status" value="2"/>
</dbReference>
<dbReference type="InterPro" id="IPR018060">
    <property type="entry name" value="HTH_AraC"/>
</dbReference>
<gene>
    <name evidence="6" type="ORF">F8568_013780</name>
</gene>
<dbReference type="InterPro" id="IPR037923">
    <property type="entry name" value="HTH-like"/>
</dbReference>
<evidence type="ECO:0000256" key="3">
    <source>
        <dbReference type="ARBA" id="ARBA00023163"/>
    </source>
</evidence>
<keyword evidence="2" id="KW-0238">DNA-binding</keyword>
<dbReference type="SUPFAM" id="SSF51215">
    <property type="entry name" value="Regulatory protein AraC"/>
    <property type="match status" value="1"/>
</dbReference>
<keyword evidence="3" id="KW-0804">Transcription</keyword>
<dbReference type="Pfam" id="PF02311">
    <property type="entry name" value="AraC_binding"/>
    <property type="match status" value="1"/>
</dbReference>
<dbReference type="PROSITE" id="PS01124">
    <property type="entry name" value="HTH_ARAC_FAMILY_2"/>
    <property type="match status" value="1"/>
</dbReference>
<dbReference type="SMART" id="SM00342">
    <property type="entry name" value="HTH_ARAC"/>
    <property type="match status" value="1"/>
</dbReference>
<dbReference type="Pfam" id="PF12833">
    <property type="entry name" value="HTH_18"/>
    <property type="match status" value="1"/>
</dbReference>
<feature type="domain" description="HTH araC/xylS-type" evidence="5">
    <location>
        <begin position="227"/>
        <end position="324"/>
    </location>
</feature>
<organism evidence="6 7">
    <name type="scientific">Actinomadura physcomitrii</name>
    <dbReference type="NCBI Taxonomy" id="2650748"/>
    <lineage>
        <taxon>Bacteria</taxon>
        <taxon>Bacillati</taxon>
        <taxon>Actinomycetota</taxon>
        <taxon>Actinomycetes</taxon>
        <taxon>Streptosporangiales</taxon>
        <taxon>Thermomonosporaceae</taxon>
        <taxon>Actinomadura</taxon>
    </lineage>
</organism>
<dbReference type="Proteomes" id="UP000462055">
    <property type="component" value="Unassembled WGS sequence"/>
</dbReference>
<evidence type="ECO:0000256" key="4">
    <source>
        <dbReference type="SAM" id="MobiDB-lite"/>
    </source>
</evidence>
<evidence type="ECO:0000313" key="7">
    <source>
        <dbReference type="Proteomes" id="UP000462055"/>
    </source>
</evidence>
<dbReference type="InterPro" id="IPR050204">
    <property type="entry name" value="AraC_XylS_family_regulators"/>
</dbReference>
<accession>A0A6I4M6N1</accession>
<feature type="compositionally biased region" description="Low complexity" evidence="4">
    <location>
        <begin position="20"/>
        <end position="29"/>
    </location>
</feature>
<evidence type="ECO:0000259" key="5">
    <source>
        <dbReference type="PROSITE" id="PS01124"/>
    </source>
</evidence>
<feature type="region of interest" description="Disordered" evidence="4">
    <location>
        <begin position="20"/>
        <end position="57"/>
    </location>
</feature>
<proteinExistence type="predicted"/>
<dbReference type="AlphaFoldDB" id="A0A6I4M6N1"/>